<sequence>MESLEDKVILGDIEAFKVWMNLKIRPIELFAVQYGLTQKEAGNLAETIFKNLYGKLNQLTEDQLQEKYLFESAIQLLNELQSEIQPEEPFPFKEDNKLHHRVFGLPPDIRVPFILSIFHGNSTGEIADILDLSELQVQLAIDKAYKQMTEPNLEKKLEFLGLSYQRLTSLHNEMNIFISDKKVVAPEDNKSITEKRKRPMLLWGIGVSILAMMLLVMTITKSEAYQQSAADKFIEKSKDAFFEELDRNKSIAGLPSTELLRSDVYLETYGEDTRRKFDWFTADLKDQVESGGKFDKKKAQKDFDILMQELLMPSEMVKNLTGNPLVNDYEKSMEFLDEYVVKISTLLRSYGHIISQNEAFIREIGRNDEGRFDQELFFSKKSSQPLSLQKALDGMESQGMVLDIDASDDIPGDYIYIYPIIDDPDLSKTLQDNLHPDIGIYITILMRDLKGIHEWTVENQADLMLQIEKGLFQSKDYERIHSMVFSTYNSIMYLIIRTEGNPDIYDSNGTVSEEYRKTWTQIANNGEDSPSAQIMKEIVEEMESSGWTFSLRLNRLQYYFTLEQELRKKLNGDN</sequence>
<evidence type="ECO:0008006" key="4">
    <source>
        <dbReference type="Google" id="ProtNLM"/>
    </source>
</evidence>
<comment type="caution">
    <text evidence="2">The sequence shown here is derived from an EMBL/GenBank/DDBJ whole genome shotgun (WGS) entry which is preliminary data.</text>
</comment>
<evidence type="ECO:0000256" key="1">
    <source>
        <dbReference type="SAM" id="Phobius"/>
    </source>
</evidence>
<evidence type="ECO:0000313" key="3">
    <source>
        <dbReference type="Proteomes" id="UP001175097"/>
    </source>
</evidence>
<gene>
    <name evidence="2" type="ORF">P5G49_16635</name>
</gene>
<dbReference type="EMBL" id="JAROCC010000019">
    <property type="protein sequence ID" value="MDN4609090.1"/>
    <property type="molecule type" value="Genomic_DNA"/>
</dbReference>
<proteinExistence type="predicted"/>
<dbReference type="SUPFAM" id="SSF88659">
    <property type="entry name" value="Sigma3 and sigma4 domains of RNA polymerase sigma factors"/>
    <property type="match status" value="1"/>
</dbReference>
<evidence type="ECO:0000313" key="2">
    <source>
        <dbReference type="EMBL" id="MDN4609090.1"/>
    </source>
</evidence>
<keyword evidence="1" id="KW-0812">Transmembrane</keyword>
<keyword evidence="3" id="KW-1185">Reference proteome</keyword>
<feature type="transmembrane region" description="Helical" evidence="1">
    <location>
        <begin position="200"/>
        <end position="219"/>
    </location>
</feature>
<accession>A0ABT8JVB7</accession>
<dbReference type="InterPro" id="IPR013324">
    <property type="entry name" value="RNA_pol_sigma_r3/r4-like"/>
</dbReference>
<dbReference type="Proteomes" id="UP001175097">
    <property type="component" value="Unassembled WGS sequence"/>
</dbReference>
<reference evidence="2" key="1">
    <citation type="submission" date="2023-03" db="EMBL/GenBank/DDBJ databases">
        <title>MT1 and MT2 Draft Genomes of Novel Species.</title>
        <authorList>
            <person name="Venkateswaran K."/>
        </authorList>
    </citation>
    <scope>NUCLEOTIDE SEQUENCE</scope>
    <source>
        <strain evidence="2">F6_3S_P_2</strain>
    </source>
</reference>
<protein>
    <recommendedName>
        <fullName evidence="4">RNA polymerase sigma factor 70 region 4 type 2 domain-containing protein</fullName>
    </recommendedName>
</protein>
<keyword evidence="1" id="KW-0472">Membrane</keyword>
<organism evidence="2 3">
    <name type="scientific">Sporosarcina highlanderae</name>
    <dbReference type="NCBI Taxonomy" id="3035916"/>
    <lineage>
        <taxon>Bacteria</taxon>
        <taxon>Bacillati</taxon>
        <taxon>Bacillota</taxon>
        <taxon>Bacilli</taxon>
        <taxon>Bacillales</taxon>
        <taxon>Caryophanaceae</taxon>
        <taxon>Sporosarcina</taxon>
    </lineage>
</organism>
<dbReference type="RefSeq" id="WP_301245647.1">
    <property type="nucleotide sequence ID" value="NZ_JAROCC010000019.1"/>
</dbReference>
<keyword evidence="1" id="KW-1133">Transmembrane helix</keyword>
<name>A0ABT8JVB7_9BACL</name>